<feature type="signal peptide" evidence="1">
    <location>
        <begin position="1"/>
        <end position="24"/>
    </location>
</feature>
<feature type="chain" id="PRO_5035195181" evidence="1">
    <location>
        <begin position="25"/>
        <end position="598"/>
    </location>
</feature>
<dbReference type="PANTHER" id="PTHR33361">
    <property type="entry name" value="GLR0591 PROTEIN"/>
    <property type="match status" value="1"/>
</dbReference>
<dbReference type="EMBL" id="JACXAF010000033">
    <property type="protein sequence ID" value="MBD1391250.1"/>
    <property type="molecule type" value="Genomic_DNA"/>
</dbReference>
<keyword evidence="1" id="KW-0732">Signal</keyword>
<accession>A0A8J6QJ46</accession>
<protein>
    <submittedName>
        <fullName evidence="2">DUF885 domain-containing protein</fullName>
    </submittedName>
</protein>
<reference evidence="2" key="1">
    <citation type="submission" date="2020-09" db="EMBL/GenBank/DDBJ databases">
        <title>A novel bacterium of genus Neiella, isolated from South China Sea.</title>
        <authorList>
            <person name="Huang H."/>
            <person name="Mo K."/>
            <person name="Hu Y."/>
        </authorList>
    </citation>
    <scope>NUCLEOTIDE SEQUENCE</scope>
    <source>
        <strain evidence="2">HB171785</strain>
    </source>
</reference>
<evidence type="ECO:0000256" key="1">
    <source>
        <dbReference type="SAM" id="SignalP"/>
    </source>
</evidence>
<dbReference type="RefSeq" id="WP_191146308.1">
    <property type="nucleotide sequence ID" value="NZ_JACXAF010000033.1"/>
</dbReference>
<comment type="caution">
    <text evidence="2">The sequence shown here is derived from an EMBL/GenBank/DDBJ whole genome shotgun (WGS) entry which is preliminary data.</text>
</comment>
<dbReference type="Pfam" id="PF05960">
    <property type="entry name" value="DUF885"/>
    <property type="match status" value="1"/>
</dbReference>
<evidence type="ECO:0000313" key="2">
    <source>
        <dbReference type="EMBL" id="MBD1391250.1"/>
    </source>
</evidence>
<dbReference type="PROSITE" id="PS51257">
    <property type="entry name" value="PROKAR_LIPOPROTEIN"/>
    <property type="match status" value="1"/>
</dbReference>
<keyword evidence="3" id="KW-1185">Reference proteome</keyword>
<organism evidence="2 3">
    <name type="scientific">Neiella litorisoli</name>
    <dbReference type="NCBI Taxonomy" id="2771431"/>
    <lineage>
        <taxon>Bacteria</taxon>
        <taxon>Pseudomonadati</taxon>
        <taxon>Pseudomonadota</taxon>
        <taxon>Gammaproteobacteria</taxon>
        <taxon>Alteromonadales</taxon>
        <taxon>Echinimonadaceae</taxon>
        <taxon>Neiella</taxon>
    </lineage>
</organism>
<dbReference type="AlphaFoldDB" id="A0A8J6QJ46"/>
<proteinExistence type="predicted"/>
<evidence type="ECO:0000313" key="3">
    <source>
        <dbReference type="Proteomes" id="UP000638014"/>
    </source>
</evidence>
<dbReference type="Proteomes" id="UP000638014">
    <property type="component" value="Unassembled WGS sequence"/>
</dbReference>
<name>A0A8J6QJ46_9GAMM</name>
<gene>
    <name evidence="2" type="ORF">IC617_17625</name>
</gene>
<sequence length="598" mass="67774">MKKAIIASALSWALLAGCSQPSQSTQTTNQAPSASSIVAQPAEQPTLNATQYSNQFVDELWQLYPEFALYVGYYDYDAQLPIADQQRREQELQWLKQQQTSISQLLSSELTEHQRTDLSLMANFVERAIWQLETFKSWQWDPSEYNVAGGFAQIINGDYKPEIERLRTVLSRLEHVPAYYQAAQANISNPAIPQTRLAIQQNQGVASVLSDELLAKALASDMTDAEKVEFEARLSAAQIAVASYVDFLTGLLPEAEGADPVYRLGEAMYEQKFAFDIQSQLTAKQLYERALADQKMIHGKMAELTTELWPKYFADQAMPAEPMQAIAQMLERLSQVHAKPTEFKAAVEQQIPELIAFIKANDLMTLDDDKPLVIRHTPEYMRGYAVASIQAPGPYDAKANTYYNVMPLDDMPADQAESFLREYNQYLMQVLNIHEAIPGHYTQLVYANKSPSLIKSIIRNGAMIEGWAVFAERMMLEAGYGDFEPELWLMYYKWNLRVVTNTILDYSIQVLGMEQEQAMDLMVNQAFQQQAEAAGKWRRATLSQVQLTSYYAGFSDILVLRDKAKQAWGEDYSIKRFNETFLSYGNAPVPVIAELMLK</sequence>
<dbReference type="PANTHER" id="PTHR33361:SF15">
    <property type="entry name" value="DUF885 FAMILY LIPOPROTEIN"/>
    <property type="match status" value="1"/>
</dbReference>
<dbReference type="InterPro" id="IPR010281">
    <property type="entry name" value="DUF885"/>
</dbReference>